<accession>A0A4Z2GA04</accession>
<evidence type="ECO:0000313" key="2">
    <source>
        <dbReference type="Proteomes" id="UP000314294"/>
    </source>
</evidence>
<keyword evidence="2" id="KW-1185">Reference proteome</keyword>
<reference evidence="1 2" key="1">
    <citation type="submission" date="2019-03" db="EMBL/GenBank/DDBJ databases">
        <title>First draft genome of Liparis tanakae, snailfish: a comprehensive survey of snailfish specific genes.</title>
        <authorList>
            <person name="Kim W."/>
            <person name="Song I."/>
            <person name="Jeong J.-H."/>
            <person name="Kim D."/>
            <person name="Kim S."/>
            <person name="Ryu S."/>
            <person name="Song J.Y."/>
            <person name="Lee S.K."/>
        </authorList>
    </citation>
    <scope>NUCLEOTIDE SEQUENCE [LARGE SCALE GENOMIC DNA]</scope>
    <source>
        <tissue evidence="1">Muscle</tissue>
    </source>
</reference>
<dbReference type="EMBL" id="SRLO01000633">
    <property type="protein sequence ID" value="TNN50040.1"/>
    <property type="molecule type" value="Genomic_DNA"/>
</dbReference>
<name>A0A4Z2GA04_9TELE</name>
<proteinExistence type="predicted"/>
<protein>
    <submittedName>
        <fullName evidence="1">Uncharacterized protein</fullName>
    </submittedName>
</protein>
<comment type="caution">
    <text evidence="1">The sequence shown here is derived from an EMBL/GenBank/DDBJ whole genome shotgun (WGS) entry which is preliminary data.</text>
</comment>
<organism evidence="1 2">
    <name type="scientific">Liparis tanakae</name>
    <name type="common">Tanaka's snailfish</name>
    <dbReference type="NCBI Taxonomy" id="230148"/>
    <lineage>
        <taxon>Eukaryota</taxon>
        <taxon>Metazoa</taxon>
        <taxon>Chordata</taxon>
        <taxon>Craniata</taxon>
        <taxon>Vertebrata</taxon>
        <taxon>Euteleostomi</taxon>
        <taxon>Actinopterygii</taxon>
        <taxon>Neopterygii</taxon>
        <taxon>Teleostei</taxon>
        <taxon>Neoteleostei</taxon>
        <taxon>Acanthomorphata</taxon>
        <taxon>Eupercaria</taxon>
        <taxon>Perciformes</taxon>
        <taxon>Cottioidei</taxon>
        <taxon>Cottales</taxon>
        <taxon>Liparidae</taxon>
        <taxon>Liparis</taxon>
    </lineage>
</organism>
<evidence type="ECO:0000313" key="1">
    <source>
        <dbReference type="EMBL" id="TNN50040.1"/>
    </source>
</evidence>
<sequence>MSALVLLDGSQRGEAAAGRQVPLVLLPQPAVLRAQLGHLLLQLLDPAPLRPQQLLLGPDDPVELLQVLHSPVRVPGVAFHVAPGEEEREVVVIGARAAVSHHRRVARKAGSVDVRVRRNTQNVTDSAPWRGAVARARPRGSLSVRSGPLAARHCSRRLAFGSRRLTFGSTLLAARTQRLNALCSEGFTSPGGCGTPEGTTGAN</sequence>
<gene>
    <name evidence="1" type="ORF">EYF80_039781</name>
</gene>
<dbReference type="AlphaFoldDB" id="A0A4Z2GA04"/>
<dbReference type="Proteomes" id="UP000314294">
    <property type="component" value="Unassembled WGS sequence"/>
</dbReference>